<name>A0A831PH59_9BACT</name>
<comment type="caution">
    <text evidence="1">The sequence shown here is derived from an EMBL/GenBank/DDBJ whole genome shotgun (WGS) entry which is preliminary data.</text>
</comment>
<sequence>MSVDELKDAVLALDTDEKKQLLLQTLPHLSREVMQDRDFLLQLLPIFMGLIKDSGIDLGQLAQMAMMMNGNRPPQA</sequence>
<accession>A0A831PH59</accession>
<reference evidence="1" key="1">
    <citation type="journal article" date="2020" name="mSystems">
        <title>Genome- and Community-Level Interaction Insights into Carbon Utilization and Element Cycling Functions of Hydrothermarchaeota in Hydrothermal Sediment.</title>
        <authorList>
            <person name="Zhou Z."/>
            <person name="Liu Y."/>
            <person name="Xu W."/>
            <person name="Pan J."/>
            <person name="Luo Z.H."/>
            <person name="Li M."/>
        </authorList>
    </citation>
    <scope>NUCLEOTIDE SEQUENCE [LARGE SCALE GENOMIC DNA]</scope>
    <source>
        <strain evidence="1">SpSt-1220</strain>
    </source>
</reference>
<dbReference type="AlphaFoldDB" id="A0A831PH59"/>
<gene>
    <name evidence="1" type="ORF">ENN94_02495</name>
</gene>
<evidence type="ECO:0000313" key="1">
    <source>
        <dbReference type="EMBL" id="HDR46548.1"/>
    </source>
</evidence>
<protein>
    <submittedName>
        <fullName evidence="1">Uncharacterized protein</fullName>
    </submittedName>
</protein>
<proteinExistence type="predicted"/>
<organism evidence="1">
    <name type="scientific">Geoalkalibacter subterraneus</name>
    <dbReference type="NCBI Taxonomy" id="483547"/>
    <lineage>
        <taxon>Bacteria</taxon>
        <taxon>Pseudomonadati</taxon>
        <taxon>Thermodesulfobacteriota</taxon>
        <taxon>Desulfuromonadia</taxon>
        <taxon>Desulfuromonadales</taxon>
        <taxon>Geoalkalibacteraceae</taxon>
        <taxon>Geoalkalibacter</taxon>
    </lineage>
</organism>
<dbReference type="Proteomes" id="UP000886162">
    <property type="component" value="Unassembled WGS sequence"/>
</dbReference>
<dbReference type="EMBL" id="DSDO01000168">
    <property type="protein sequence ID" value="HDR46548.1"/>
    <property type="molecule type" value="Genomic_DNA"/>
</dbReference>